<dbReference type="EMBL" id="MIKF01000465">
    <property type="protein sequence ID" value="RTE70346.1"/>
    <property type="molecule type" value="Genomic_DNA"/>
</dbReference>
<reference evidence="1 2" key="1">
    <citation type="submission" date="2017-06" db="EMBL/GenBank/DDBJ databases">
        <title>Comparative genomic analysis of Ambrosia Fusariam Clade fungi.</title>
        <authorList>
            <person name="Stajich J.E."/>
            <person name="Carrillo J."/>
            <person name="Kijimoto T."/>
            <person name="Eskalen A."/>
            <person name="O'Donnell K."/>
            <person name="Kasson M."/>
        </authorList>
    </citation>
    <scope>NUCLEOTIDE SEQUENCE [LARGE SCALE GENOMIC DNA]</scope>
    <source>
        <strain evidence="1 2">UCR1854</strain>
    </source>
</reference>
<sequence>MSPNPTPKSPYAQLDKKFDSDLSSALNNLQRESSIWEPSAATCLAHLKLLHAIAKLKESIGYTDGLFGLWDSRARYNRFKTSSGPPKDLAIDYGPAMSSYLFAQLAHQGPGFNIISDNGRSLALSKLREKRWAIYVARAVDRYEAWWSSMFQLSLKTSQLSETHSPAHSAFHSKGDILDWNNTILPPLDVLMVMHAHMLSPRFFLEDCMRYGARELWAAGMPWEKINAAIDKNFNYIPSEDNKSVWSVVYSRNWDNTQDSMQKMMNCPSCRASNSIPWTTCGVSVENDQHGLVGTGYADGNFSFDCTACKININHDVLCMDRFLEDCALLLENDTPMRGTILDIATGLPQKAEKPEDKDTRDPRVLANDWLKGGLGKRILQLSGSSPSPLEMERIQTLIEENEAGRQESMKSKKLRFKEEVKLEALYKKSSIGCRIILLKYQNNGSPFCLALEGAVLRQGIFIDDMTRLDWIHQPSNTGIMEKLITKYNRFFDIIKENPESLAVPTLDIDLAWHTHLLSPYSYYRHSNKLTDKLIDHVDKIDEVRFGKGFEWTNKKYQSKYGEIYSECSCWYCETLRTMLTTSLGKLLGLPSTHGEIDEKFHESGLVKACPANRSAHISSHNSIRLLPPDEKDSRWKVYEQGRKSYTNRLHKGYEKLCQRAEKKGRPVPPRKMPRNYWGYEDDGAVPYRSTDCMTSELYPKHSTPGSVETEDVWMAFSDLAGSLTVDESCGGGGGDESRGEP</sequence>
<feature type="non-terminal residue" evidence="1">
    <location>
        <position position="742"/>
    </location>
</feature>
<dbReference type="Pfam" id="PF07173">
    <property type="entry name" value="GRDP-like"/>
    <property type="match status" value="1"/>
</dbReference>
<gene>
    <name evidence="1" type="ORF">BHE90_015264</name>
</gene>
<organism evidence="1 2">
    <name type="scientific">Fusarium euwallaceae</name>
    <dbReference type="NCBI Taxonomy" id="1147111"/>
    <lineage>
        <taxon>Eukaryota</taxon>
        <taxon>Fungi</taxon>
        <taxon>Dikarya</taxon>
        <taxon>Ascomycota</taxon>
        <taxon>Pezizomycotina</taxon>
        <taxon>Sordariomycetes</taxon>
        <taxon>Hypocreomycetidae</taxon>
        <taxon>Hypocreales</taxon>
        <taxon>Nectriaceae</taxon>
        <taxon>Fusarium</taxon>
        <taxon>Fusarium solani species complex</taxon>
    </lineage>
</organism>
<accession>A0A430L3Q2</accession>
<evidence type="ECO:0000313" key="2">
    <source>
        <dbReference type="Proteomes" id="UP000287124"/>
    </source>
</evidence>
<dbReference type="InterPro" id="IPR009836">
    <property type="entry name" value="GRDP-like"/>
</dbReference>
<evidence type="ECO:0008006" key="3">
    <source>
        <dbReference type="Google" id="ProtNLM"/>
    </source>
</evidence>
<dbReference type="PANTHER" id="PTHR34365:SF7">
    <property type="entry name" value="GLYCINE-RICH DOMAIN-CONTAINING PROTEIN 1"/>
    <property type="match status" value="1"/>
</dbReference>
<comment type="caution">
    <text evidence="1">The sequence shown here is derived from an EMBL/GenBank/DDBJ whole genome shotgun (WGS) entry which is preliminary data.</text>
</comment>
<evidence type="ECO:0000313" key="1">
    <source>
        <dbReference type="EMBL" id="RTE70346.1"/>
    </source>
</evidence>
<dbReference type="Proteomes" id="UP000287124">
    <property type="component" value="Unassembled WGS sequence"/>
</dbReference>
<name>A0A430L3Q2_9HYPO</name>
<keyword evidence="2" id="KW-1185">Reference proteome</keyword>
<dbReference type="PANTHER" id="PTHR34365">
    <property type="entry name" value="ENOLASE (DUF1399)"/>
    <property type="match status" value="1"/>
</dbReference>
<protein>
    <recommendedName>
        <fullName evidence="3">Alpha-ketoglutarate-dependent sulfonate dioxygenase</fullName>
    </recommendedName>
</protein>
<proteinExistence type="predicted"/>
<dbReference type="AlphaFoldDB" id="A0A430L3Q2"/>